<sequence>MAKFAMARQIFAGLQYGADDTSMPVRASVDAIARAAPHADIHVYPGLEHLLNVVPTVPPGEDVESVMYSYRDFRFGAGVRTDLTAWAQQALVER</sequence>
<evidence type="ECO:0000313" key="2">
    <source>
        <dbReference type="Proteomes" id="UP000515947"/>
    </source>
</evidence>
<protein>
    <submittedName>
        <fullName evidence="1">Uncharacterized protein</fullName>
    </submittedName>
</protein>
<keyword evidence="2" id="KW-1185">Reference proteome</keyword>
<evidence type="ECO:0000313" key="1">
    <source>
        <dbReference type="EMBL" id="QNN53658.1"/>
    </source>
</evidence>
<accession>A0A7G9RDI3</accession>
<dbReference type="AlphaFoldDB" id="A0A7G9RDI3"/>
<organism evidence="1 2">
    <name type="scientific">Nocardioides mesophilus</name>
    <dbReference type="NCBI Taxonomy" id="433659"/>
    <lineage>
        <taxon>Bacteria</taxon>
        <taxon>Bacillati</taxon>
        <taxon>Actinomycetota</taxon>
        <taxon>Actinomycetes</taxon>
        <taxon>Propionibacteriales</taxon>
        <taxon>Nocardioidaceae</taxon>
        <taxon>Nocardioides</taxon>
    </lineage>
</organism>
<dbReference type="Proteomes" id="UP000515947">
    <property type="component" value="Chromosome"/>
</dbReference>
<dbReference type="RefSeq" id="WP_187579499.1">
    <property type="nucleotide sequence ID" value="NZ_CP060713.1"/>
</dbReference>
<gene>
    <name evidence="1" type="ORF">H9L09_04340</name>
</gene>
<name>A0A7G9RDI3_9ACTN</name>
<dbReference type="KEGG" id="nmes:H9L09_04340"/>
<dbReference type="EMBL" id="CP060713">
    <property type="protein sequence ID" value="QNN53658.1"/>
    <property type="molecule type" value="Genomic_DNA"/>
</dbReference>
<proteinExistence type="predicted"/>
<reference evidence="1 2" key="1">
    <citation type="submission" date="2020-08" db="EMBL/GenBank/DDBJ databases">
        <title>Genome sequence of Nocardioides mesophilus KACC 16243T.</title>
        <authorList>
            <person name="Hyun D.-W."/>
            <person name="Bae J.-W."/>
        </authorList>
    </citation>
    <scope>NUCLEOTIDE SEQUENCE [LARGE SCALE GENOMIC DNA]</scope>
    <source>
        <strain evidence="1 2">KACC 16243</strain>
    </source>
</reference>